<accession>A0ABT0SS31</accession>
<evidence type="ECO:0000313" key="2">
    <source>
        <dbReference type="EMBL" id="MCL7930639.1"/>
    </source>
</evidence>
<dbReference type="RefSeq" id="WP_250082397.1">
    <property type="nucleotide sequence ID" value="NZ_JAMJPJ010000019.1"/>
</dbReference>
<keyword evidence="1" id="KW-0812">Transmembrane</keyword>
<evidence type="ECO:0000313" key="3">
    <source>
        <dbReference type="Proteomes" id="UP001165308"/>
    </source>
</evidence>
<feature type="transmembrane region" description="Helical" evidence="1">
    <location>
        <begin position="121"/>
        <end position="139"/>
    </location>
</feature>
<feature type="transmembrane region" description="Helical" evidence="1">
    <location>
        <begin position="90"/>
        <end position="115"/>
    </location>
</feature>
<keyword evidence="1" id="KW-1133">Transmembrane helix</keyword>
<reference evidence="2" key="1">
    <citation type="submission" date="2022-05" db="EMBL/GenBank/DDBJ databases">
        <title>Halomonas geminus sp. nov. and Halomonas llamarensis sp. nov. isolated from high-altitude salars of the Atacama Desert.</title>
        <authorList>
            <person name="Hintersatz C."/>
            <person name="Rojas L.A."/>
            <person name="Wei T.-S."/>
            <person name="Kutschke S."/>
            <person name="Lehmann F."/>
            <person name="Jain R."/>
            <person name="Pollmann K."/>
        </authorList>
    </citation>
    <scope>NUCLEOTIDE SEQUENCE</scope>
    <source>
        <strain evidence="2">ATCHA</strain>
    </source>
</reference>
<dbReference type="Proteomes" id="UP001165308">
    <property type="component" value="Unassembled WGS sequence"/>
</dbReference>
<protein>
    <submittedName>
        <fullName evidence="2">Uncharacterized protein</fullName>
    </submittedName>
</protein>
<sequence>MNQTAHSKSSWLKAIGIGIAVSVLTAIVMVVLTKTGVSPFPKPPSLAFAETLLGRTLPMPVGLLFHTAYTTFWSVVFVHYFPRKTLLTALALAAALWAVILAVFFPVVGWGFAGLAIGPKLIVASAVPHLLFGLLLWGFDRSFAKPSHT</sequence>
<evidence type="ECO:0000256" key="1">
    <source>
        <dbReference type="SAM" id="Phobius"/>
    </source>
</evidence>
<feature type="transmembrane region" description="Helical" evidence="1">
    <location>
        <begin position="57"/>
        <end position="78"/>
    </location>
</feature>
<keyword evidence="1" id="KW-0472">Membrane</keyword>
<keyword evidence="3" id="KW-1185">Reference proteome</keyword>
<dbReference type="EMBL" id="JAMJPJ010000019">
    <property type="protein sequence ID" value="MCL7930639.1"/>
    <property type="molecule type" value="Genomic_DNA"/>
</dbReference>
<comment type="caution">
    <text evidence="2">The sequence shown here is derived from an EMBL/GenBank/DDBJ whole genome shotgun (WGS) entry which is preliminary data.</text>
</comment>
<organism evidence="2 3">
    <name type="scientific">Halomonas llamarensis</name>
    <dbReference type="NCBI Taxonomy" id="2945104"/>
    <lineage>
        <taxon>Bacteria</taxon>
        <taxon>Pseudomonadati</taxon>
        <taxon>Pseudomonadota</taxon>
        <taxon>Gammaproteobacteria</taxon>
        <taxon>Oceanospirillales</taxon>
        <taxon>Halomonadaceae</taxon>
        <taxon>Halomonas</taxon>
    </lineage>
</organism>
<name>A0ABT0SS31_9GAMM</name>
<feature type="transmembrane region" description="Helical" evidence="1">
    <location>
        <begin position="12"/>
        <end position="37"/>
    </location>
</feature>
<gene>
    <name evidence="2" type="ORF">M8006_11745</name>
</gene>
<proteinExistence type="predicted"/>